<proteinExistence type="predicted"/>
<dbReference type="OrthoDB" id="3931163at2759"/>
<sequence length="325" mass="33512">MLPVHPSRVARRHLSMNLTPTAPSGPPPGTSSELPHSARLKISHGSLARLNGASPRELNLSHANITRRLGIKFAATPLGAQEWRTSTYTFNRASIRNLPTASQVTDKLLTAYVALQRAGEKPSSRTAIQARKKGTEKMYVSGGTVKDFGGRVEISAFIYDEGMAVQREAAKRAEARTTRTAGQGRRPGGPGGAGASVAGGRTGGARGPSTGARPAFGARAAPGSRPFGAARPSAGTSGGSRFAAASRPSPGSTPFAPRPNVARTGQAPKRDDNGAYPFDRPSRPATSAQKPAGQPTTTRPTRESSPGTGRPSGGAPSIGPGSLED</sequence>
<organism evidence="2 3">
    <name type="scientific">Cryoendolithus antarcticus</name>
    <dbReference type="NCBI Taxonomy" id="1507870"/>
    <lineage>
        <taxon>Eukaryota</taxon>
        <taxon>Fungi</taxon>
        <taxon>Dikarya</taxon>
        <taxon>Ascomycota</taxon>
        <taxon>Pezizomycotina</taxon>
        <taxon>Dothideomycetes</taxon>
        <taxon>Dothideomycetidae</taxon>
        <taxon>Cladosporiales</taxon>
        <taxon>Cladosporiaceae</taxon>
        <taxon>Cryoendolithus</taxon>
    </lineage>
</organism>
<evidence type="ECO:0000313" key="2">
    <source>
        <dbReference type="EMBL" id="OQO13920.1"/>
    </source>
</evidence>
<reference evidence="3" key="1">
    <citation type="submission" date="2017-03" db="EMBL/GenBank/DDBJ databases">
        <title>Genomes of endolithic fungi from Antarctica.</title>
        <authorList>
            <person name="Coleine C."/>
            <person name="Masonjones S."/>
            <person name="Stajich J.E."/>
        </authorList>
    </citation>
    <scope>NUCLEOTIDE SEQUENCE [LARGE SCALE GENOMIC DNA]</scope>
    <source>
        <strain evidence="3">CCFEE 5527</strain>
    </source>
</reference>
<comment type="caution">
    <text evidence="2">The sequence shown here is derived from an EMBL/GenBank/DDBJ whole genome shotgun (WGS) entry which is preliminary data.</text>
</comment>
<evidence type="ECO:0000313" key="3">
    <source>
        <dbReference type="Proteomes" id="UP000192596"/>
    </source>
</evidence>
<feature type="region of interest" description="Disordered" evidence="1">
    <location>
        <begin position="170"/>
        <end position="325"/>
    </location>
</feature>
<gene>
    <name evidence="2" type="ORF">B0A48_00795</name>
</gene>
<dbReference type="Proteomes" id="UP000192596">
    <property type="component" value="Unassembled WGS sequence"/>
</dbReference>
<feature type="compositionally biased region" description="Gly residues" evidence="1">
    <location>
        <begin position="185"/>
        <end position="194"/>
    </location>
</feature>
<name>A0A1V8TRB1_9PEZI</name>
<keyword evidence="3" id="KW-1185">Reference proteome</keyword>
<protein>
    <submittedName>
        <fullName evidence="2">Uncharacterized protein</fullName>
    </submittedName>
</protein>
<dbReference type="EMBL" id="NAJO01000002">
    <property type="protein sequence ID" value="OQO13920.1"/>
    <property type="molecule type" value="Genomic_DNA"/>
</dbReference>
<evidence type="ECO:0000256" key="1">
    <source>
        <dbReference type="SAM" id="MobiDB-lite"/>
    </source>
</evidence>
<feature type="compositionally biased region" description="Low complexity" evidence="1">
    <location>
        <begin position="313"/>
        <end position="325"/>
    </location>
</feature>
<feature type="compositionally biased region" description="Low complexity" evidence="1">
    <location>
        <begin position="207"/>
        <end position="226"/>
    </location>
</feature>
<dbReference type="AlphaFoldDB" id="A0A1V8TRB1"/>
<accession>A0A1V8TRB1</accession>
<dbReference type="InParanoid" id="A0A1V8TRB1"/>
<feature type="region of interest" description="Disordered" evidence="1">
    <location>
        <begin position="16"/>
        <end position="36"/>
    </location>
</feature>